<organism evidence="19 20">
    <name type="scientific">Sarcophilus harrisii</name>
    <name type="common">Tasmanian devil</name>
    <name type="synonym">Sarcophilus laniarius</name>
    <dbReference type="NCBI Taxonomy" id="9305"/>
    <lineage>
        <taxon>Eukaryota</taxon>
        <taxon>Metazoa</taxon>
        <taxon>Chordata</taxon>
        <taxon>Craniata</taxon>
        <taxon>Vertebrata</taxon>
        <taxon>Euteleostomi</taxon>
        <taxon>Mammalia</taxon>
        <taxon>Metatheria</taxon>
        <taxon>Dasyuromorphia</taxon>
        <taxon>Dasyuridae</taxon>
        <taxon>Sarcophilus</taxon>
    </lineage>
</organism>
<dbReference type="FunFam" id="3.10.20.90:FF:000164">
    <property type="entry name" value="UBX domain-containing protein 2A"/>
    <property type="match status" value="1"/>
</dbReference>
<dbReference type="AlphaFoldDB" id="A0A7N4PKR5"/>
<dbReference type="GO" id="GO:0005794">
    <property type="term" value="C:Golgi apparatus"/>
    <property type="evidence" value="ECO:0007669"/>
    <property type="project" value="UniProtKB-SubCell"/>
</dbReference>
<keyword evidence="11" id="KW-0539">Nucleus</keyword>
<dbReference type="SUPFAM" id="SSF102848">
    <property type="entry name" value="NSFL1 (p97 ATPase) cofactor p47, SEP domain"/>
    <property type="match status" value="1"/>
</dbReference>
<dbReference type="GO" id="GO:0007030">
    <property type="term" value="P:Golgi organization"/>
    <property type="evidence" value="ECO:0007669"/>
    <property type="project" value="TreeGrafter"/>
</dbReference>
<name>A0A7N4PKR5_SARHA</name>
<dbReference type="GO" id="GO:0005634">
    <property type="term" value="C:nucleus"/>
    <property type="evidence" value="ECO:0007669"/>
    <property type="project" value="UniProtKB-SubCell"/>
</dbReference>
<dbReference type="GO" id="GO:0000045">
    <property type="term" value="P:autophagosome assembly"/>
    <property type="evidence" value="ECO:0007669"/>
    <property type="project" value="TreeGrafter"/>
</dbReference>
<dbReference type="SMART" id="SM00553">
    <property type="entry name" value="SEP"/>
    <property type="match status" value="1"/>
</dbReference>
<keyword evidence="8" id="KW-0256">Endoplasmic reticulum</keyword>
<evidence type="ECO:0000256" key="15">
    <source>
        <dbReference type="ARBA" id="ARBA00073763"/>
    </source>
</evidence>
<dbReference type="InterPro" id="IPR036241">
    <property type="entry name" value="NSFL1C_SEP_dom_sf"/>
</dbReference>
<evidence type="ECO:0000313" key="19">
    <source>
        <dbReference type="Ensembl" id="ENSSHAP00000039088.1"/>
    </source>
</evidence>
<comment type="function">
    <text evidence="13">Acts to repress the ubiquitination and subsequent endoplasmic reticulum-associated degradation of CHRNA3 by the STUB1-VCP-UBXN2A complex in cortical neurons. Also acts to promote the translocation of CHRNA3 to the plasma membrane and subsequently increases plasma membrane acetylcholine-gated ion-channel activation. Plays a role in the inhibition of STUB1-mediated TP53 degradation, via its interaction with HSPA9 which acts to inhibit TP53 binding to HSPA9. Positively mediates the ubiquitination and proteosomal degradation of RICTOR, may thereby act as a negative regulator of the mTORC2 pathway.</text>
</comment>
<dbReference type="GO" id="GO:0005829">
    <property type="term" value="C:cytosol"/>
    <property type="evidence" value="ECO:0007669"/>
    <property type="project" value="TreeGrafter"/>
</dbReference>
<evidence type="ECO:0000256" key="9">
    <source>
        <dbReference type="ARBA" id="ARBA00022843"/>
    </source>
</evidence>
<dbReference type="SUPFAM" id="SSF54236">
    <property type="entry name" value="Ubiquitin-like"/>
    <property type="match status" value="1"/>
</dbReference>
<sequence>MKEVEKLESLREDWVCDSGAEGQPLHGGQAKSCELLFDSLLEEAQKVGTECLPSADRKQADVSIKLWKNGFTVNDEFRSYGDGASQQFLNAIRKGELPLELQGMFDKEEVDVKVEDKKKEVYVSKKPAFQPFSGLGHRLGSATPRIVSRVSSGNSGHPNPPSSVPLNPSEPITSVQIWLADGKRLVQRFNVSHRVSHVRDFIRKYEGPQRSRPFTLVTALPGLRLLDDALTLEEAELQNAVVIQRRQAPHAALQGLS</sequence>
<dbReference type="InterPro" id="IPR012989">
    <property type="entry name" value="SEP_domain"/>
</dbReference>
<dbReference type="Gene3D" id="3.30.420.210">
    <property type="entry name" value="SEP domain"/>
    <property type="match status" value="1"/>
</dbReference>
<dbReference type="Pfam" id="PF00789">
    <property type="entry name" value="UBX"/>
    <property type="match status" value="1"/>
</dbReference>
<dbReference type="Gene3D" id="3.10.20.90">
    <property type="entry name" value="Phosphatidylinositol 3-kinase Catalytic Subunit, Chain A, domain 1"/>
    <property type="match status" value="1"/>
</dbReference>
<dbReference type="GO" id="GO:0031468">
    <property type="term" value="P:nuclear membrane reassembly"/>
    <property type="evidence" value="ECO:0007669"/>
    <property type="project" value="TreeGrafter"/>
</dbReference>
<dbReference type="RefSeq" id="XP_031805436.1">
    <property type="nucleotide sequence ID" value="XM_031949576.1"/>
</dbReference>
<evidence type="ECO:0000259" key="17">
    <source>
        <dbReference type="PROSITE" id="PS50033"/>
    </source>
</evidence>
<dbReference type="PANTHER" id="PTHR23333:SF16">
    <property type="entry name" value="UBX DOMAIN-CONTAINING PROTEIN 2A"/>
    <property type="match status" value="1"/>
</dbReference>
<dbReference type="RefSeq" id="XP_031805435.1">
    <property type="nucleotide sequence ID" value="XM_031949575.1"/>
</dbReference>
<reference evidence="19" key="2">
    <citation type="submission" date="2025-08" db="UniProtKB">
        <authorList>
            <consortium name="Ensembl"/>
        </authorList>
    </citation>
    <scope>IDENTIFICATION</scope>
</reference>
<evidence type="ECO:0000256" key="16">
    <source>
        <dbReference type="SAM" id="MobiDB-lite"/>
    </source>
</evidence>
<evidence type="ECO:0000256" key="2">
    <source>
        <dbReference type="ARBA" id="ARBA00004240"/>
    </source>
</evidence>
<evidence type="ECO:0000256" key="6">
    <source>
        <dbReference type="ARBA" id="ARBA00004555"/>
    </source>
</evidence>
<dbReference type="GO" id="GO:0005783">
    <property type="term" value="C:endoplasmic reticulum"/>
    <property type="evidence" value="ECO:0007669"/>
    <property type="project" value="UniProtKB-SubCell"/>
</dbReference>
<dbReference type="Pfam" id="PF08059">
    <property type="entry name" value="SEP"/>
    <property type="match status" value="1"/>
</dbReference>
<evidence type="ECO:0000256" key="3">
    <source>
        <dbReference type="ARBA" id="ARBA00004279"/>
    </source>
</evidence>
<feature type="region of interest" description="Disordered" evidence="16">
    <location>
        <begin position="147"/>
        <end position="168"/>
    </location>
</feature>
<dbReference type="CTD" id="165324"/>
<evidence type="ECO:0000256" key="1">
    <source>
        <dbReference type="ARBA" id="ARBA00004123"/>
    </source>
</evidence>
<dbReference type="GO" id="GO:0043204">
    <property type="term" value="C:perikaryon"/>
    <property type="evidence" value="ECO:0007669"/>
    <property type="project" value="UniProtKB-SubCell"/>
</dbReference>
<dbReference type="GO" id="GO:0043161">
    <property type="term" value="P:proteasome-mediated ubiquitin-dependent protein catabolic process"/>
    <property type="evidence" value="ECO:0007669"/>
    <property type="project" value="TreeGrafter"/>
</dbReference>
<dbReference type="GO" id="GO:0043130">
    <property type="term" value="F:ubiquitin binding"/>
    <property type="evidence" value="ECO:0007669"/>
    <property type="project" value="TreeGrafter"/>
</dbReference>
<reference evidence="19" key="3">
    <citation type="submission" date="2025-09" db="UniProtKB">
        <authorList>
            <consortium name="Ensembl"/>
        </authorList>
    </citation>
    <scope>IDENTIFICATION</scope>
</reference>
<keyword evidence="20" id="KW-1185">Reference proteome</keyword>
<evidence type="ECO:0000256" key="5">
    <source>
        <dbReference type="ARBA" id="ARBA00004496"/>
    </source>
</evidence>
<keyword evidence="7" id="KW-0963">Cytoplasm</keyword>
<dbReference type="GeneID" id="100914171"/>
<dbReference type="Ensembl" id="ENSSHAT00000026597.1">
    <property type="protein sequence ID" value="ENSSHAP00000039088.1"/>
    <property type="gene ID" value="ENSSHAG00000028943.1"/>
</dbReference>
<evidence type="ECO:0000256" key="10">
    <source>
        <dbReference type="ARBA" id="ARBA00023034"/>
    </source>
</evidence>
<feature type="domain" description="SEP" evidence="18">
    <location>
        <begin position="59"/>
        <end position="123"/>
    </location>
</feature>
<protein>
    <recommendedName>
        <fullName evidence="15">UBX domain-containing protein 2A</fullName>
    </recommendedName>
</protein>
<evidence type="ECO:0000256" key="8">
    <source>
        <dbReference type="ARBA" id="ARBA00022824"/>
    </source>
</evidence>
<dbReference type="GO" id="GO:0030425">
    <property type="term" value="C:dendrite"/>
    <property type="evidence" value="ECO:0007669"/>
    <property type="project" value="UniProtKB-SubCell"/>
</dbReference>
<dbReference type="PANTHER" id="PTHR23333">
    <property type="entry name" value="UBX DOMAIN CONTAINING PROTEIN"/>
    <property type="match status" value="1"/>
</dbReference>
<accession>A0A7N4PKR5</accession>
<comment type="subcellular location">
    <subcellularLocation>
        <location evidence="3">Cell projection</location>
        <location evidence="3">Dendrite</location>
    </subcellularLocation>
    <subcellularLocation>
        <location evidence="5">Cytoplasm</location>
    </subcellularLocation>
    <subcellularLocation>
        <location evidence="2">Endoplasmic reticulum</location>
    </subcellularLocation>
    <subcellularLocation>
        <location evidence="6">Golgi apparatus</location>
    </subcellularLocation>
    <subcellularLocation>
        <location evidence="1">Nucleus</location>
    </subcellularLocation>
    <subcellularLocation>
        <location evidence="4">Perikaryon</location>
    </subcellularLocation>
</comment>
<dbReference type="InterPro" id="IPR001012">
    <property type="entry name" value="UBX_dom"/>
</dbReference>
<evidence type="ECO:0000256" key="14">
    <source>
        <dbReference type="ARBA" id="ARBA00066082"/>
    </source>
</evidence>
<keyword evidence="12" id="KW-0966">Cell projection</keyword>
<gene>
    <name evidence="19" type="primary">UBXN2A</name>
</gene>
<evidence type="ECO:0000256" key="4">
    <source>
        <dbReference type="ARBA" id="ARBA00004484"/>
    </source>
</evidence>
<reference evidence="19 20" key="1">
    <citation type="journal article" date="2011" name="Proc. Natl. Acad. Sci. U.S.A.">
        <title>Genetic diversity and population structure of the endangered marsupial Sarcophilus harrisii (Tasmanian devil).</title>
        <authorList>
            <person name="Miller W."/>
            <person name="Hayes V.M."/>
            <person name="Ratan A."/>
            <person name="Petersen D.C."/>
            <person name="Wittekindt N.E."/>
            <person name="Miller J."/>
            <person name="Walenz B."/>
            <person name="Knight J."/>
            <person name="Qi J."/>
            <person name="Zhao F."/>
            <person name="Wang Q."/>
            <person name="Bedoya-Reina O.C."/>
            <person name="Katiyar N."/>
            <person name="Tomsho L.P."/>
            <person name="Kasson L.M."/>
            <person name="Hardie R.A."/>
            <person name="Woodbridge P."/>
            <person name="Tindall E.A."/>
            <person name="Bertelsen M.F."/>
            <person name="Dixon D."/>
            <person name="Pyecroft S."/>
            <person name="Helgen K.M."/>
            <person name="Lesk A.M."/>
            <person name="Pringle T.H."/>
            <person name="Patterson N."/>
            <person name="Zhang Y."/>
            <person name="Kreiss A."/>
            <person name="Woods G.M."/>
            <person name="Jones M.E."/>
            <person name="Schuster S.C."/>
        </authorList>
    </citation>
    <scope>NUCLEOTIDE SEQUENCE [LARGE SCALE GENOMIC DNA]</scope>
</reference>
<evidence type="ECO:0000256" key="7">
    <source>
        <dbReference type="ARBA" id="ARBA00022490"/>
    </source>
</evidence>
<dbReference type="SMART" id="SM00166">
    <property type="entry name" value="UBX"/>
    <property type="match status" value="1"/>
</dbReference>
<evidence type="ECO:0000256" key="11">
    <source>
        <dbReference type="ARBA" id="ARBA00023242"/>
    </source>
</evidence>
<comment type="subunit">
    <text evidence="14">Part of a complex composed of STUB1/CHIP, VCP/p97, CHRNA3, and UBXN2A that modulates the ubiquitination and endoplasmic reticulum-associated degradation (ERAD) of CHRNA3. Within the complex UBXN2A acts as a scaffold protein required for the interaction of CHRNA3 with VCP/p97, this interaction also inhibits CHRNA3 ubiquitination by STUB1/CHIP and subsequently ERAD. Interacts (via SEP domain) with CHRNA3 and interacts (via UBX domain) with VCP/P97; these interactions are required for the interaction of CHRNA3 with the STUB1-VCP-UBXN2A complex. Interacts with HSPA9/MOT-2 (via SBD domain); the interaction inhibits HSPA9/MOT-2 interaction with and degradation of p53, thereby promotes p53 translocation to the nucleus. Interacts with RICTOR.</text>
</comment>
<keyword evidence="10" id="KW-0333">Golgi apparatus</keyword>
<dbReference type="GO" id="GO:0060255">
    <property type="term" value="P:regulation of macromolecule metabolic process"/>
    <property type="evidence" value="ECO:0007669"/>
    <property type="project" value="UniProtKB-ARBA"/>
</dbReference>
<dbReference type="GO" id="GO:0061025">
    <property type="term" value="P:membrane fusion"/>
    <property type="evidence" value="ECO:0007669"/>
    <property type="project" value="TreeGrafter"/>
</dbReference>
<evidence type="ECO:0000313" key="20">
    <source>
        <dbReference type="Proteomes" id="UP000007648"/>
    </source>
</evidence>
<proteinExistence type="predicted"/>
<evidence type="ECO:0000256" key="12">
    <source>
        <dbReference type="ARBA" id="ARBA00023273"/>
    </source>
</evidence>
<dbReference type="PROSITE" id="PS50033">
    <property type="entry name" value="UBX"/>
    <property type="match status" value="1"/>
</dbReference>
<keyword evidence="9" id="KW-0832">Ubl conjugation</keyword>
<dbReference type="FunFam" id="3.30.420.210:FF:000004">
    <property type="entry name" value="UBX domain-containing protein 2A"/>
    <property type="match status" value="1"/>
</dbReference>
<dbReference type="Proteomes" id="UP000007648">
    <property type="component" value="Unassembled WGS sequence"/>
</dbReference>
<dbReference type="GeneTree" id="ENSGT00520000055567"/>
<dbReference type="InterPro" id="IPR029071">
    <property type="entry name" value="Ubiquitin-like_domsf"/>
</dbReference>
<feature type="domain" description="UBX" evidence="17">
    <location>
        <begin position="168"/>
        <end position="245"/>
    </location>
</feature>
<dbReference type="PROSITE" id="PS51399">
    <property type="entry name" value="SEP"/>
    <property type="match status" value="1"/>
</dbReference>
<evidence type="ECO:0000259" key="18">
    <source>
        <dbReference type="PROSITE" id="PS51399"/>
    </source>
</evidence>
<evidence type="ECO:0000256" key="13">
    <source>
        <dbReference type="ARBA" id="ARBA00053310"/>
    </source>
</evidence>